<dbReference type="EMBL" id="GBXM01031477">
    <property type="protein sequence ID" value="JAH77100.1"/>
    <property type="molecule type" value="Transcribed_RNA"/>
</dbReference>
<reference evidence="1" key="1">
    <citation type="submission" date="2014-11" db="EMBL/GenBank/DDBJ databases">
        <authorList>
            <person name="Amaro Gonzalez C."/>
        </authorList>
    </citation>
    <scope>NUCLEOTIDE SEQUENCE</scope>
</reference>
<name>A0A0E9VI37_ANGAN</name>
<organism evidence="1">
    <name type="scientific">Anguilla anguilla</name>
    <name type="common">European freshwater eel</name>
    <name type="synonym">Muraena anguilla</name>
    <dbReference type="NCBI Taxonomy" id="7936"/>
    <lineage>
        <taxon>Eukaryota</taxon>
        <taxon>Metazoa</taxon>
        <taxon>Chordata</taxon>
        <taxon>Craniata</taxon>
        <taxon>Vertebrata</taxon>
        <taxon>Euteleostomi</taxon>
        <taxon>Actinopterygii</taxon>
        <taxon>Neopterygii</taxon>
        <taxon>Teleostei</taxon>
        <taxon>Anguilliformes</taxon>
        <taxon>Anguillidae</taxon>
        <taxon>Anguilla</taxon>
    </lineage>
</organism>
<protein>
    <submittedName>
        <fullName evidence="1">Uncharacterized protein</fullName>
    </submittedName>
</protein>
<evidence type="ECO:0000313" key="1">
    <source>
        <dbReference type="EMBL" id="JAH77100.1"/>
    </source>
</evidence>
<dbReference type="AlphaFoldDB" id="A0A0E9VI37"/>
<accession>A0A0E9VI37</accession>
<proteinExistence type="predicted"/>
<reference evidence="1" key="2">
    <citation type="journal article" date="2015" name="Fish Shellfish Immunol.">
        <title>Early steps in the European eel (Anguilla anguilla)-Vibrio vulnificus interaction in the gills: Role of the RtxA13 toxin.</title>
        <authorList>
            <person name="Callol A."/>
            <person name="Pajuelo D."/>
            <person name="Ebbesson L."/>
            <person name="Teles M."/>
            <person name="MacKenzie S."/>
            <person name="Amaro C."/>
        </authorList>
    </citation>
    <scope>NUCLEOTIDE SEQUENCE</scope>
</reference>
<sequence>MTPFLLKGNCSSRIGVLYTLSQIPPSLCVAGVL</sequence>